<feature type="compositionally biased region" description="Basic and acidic residues" evidence="1">
    <location>
        <begin position="384"/>
        <end position="398"/>
    </location>
</feature>
<reference evidence="2" key="1">
    <citation type="submission" date="2020-02" db="EMBL/GenBank/DDBJ databases">
        <authorList>
            <person name="Meier V. D."/>
        </authorList>
    </citation>
    <scope>NUCLEOTIDE SEQUENCE</scope>
    <source>
        <strain evidence="2">AVDCRST_MAG12</strain>
    </source>
</reference>
<dbReference type="EC" id="2.7.7.7" evidence="2"/>
<feature type="compositionally biased region" description="Basic and acidic residues" evidence="1">
    <location>
        <begin position="306"/>
        <end position="316"/>
    </location>
</feature>
<keyword evidence="2" id="KW-0548">Nucleotidyltransferase</keyword>
<feature type="region of interest" description="Disordered" evidence="1">
    <location>
        <begin position="1"/>
        <end position="165"/>
    </location>
</feature>
<proteinExistence type="predicted"/>
<dbReference type="AlphaFoldDB" id="A0A6J4SW84"/>
<sequence>GRRRRGAGRIFRPKLRPPAREERVQLRPRDGGAQGARGRGRRHGIPLPCPHGPRRALRRPAFSRGLRGGRPLPHRRRRGHGGDARSRRFPAPRSRGTVGRLRARLPRPLPAAHGLPAAPGRRSLALGRREEEPGLRPRGPAGARRRRGRGLGVPHRGSPVRPRAVAGALQRYRAPGEVRRGPLAPARGVRAGERLRRTLRRRDGGLQEADAGRRVPRGPVRGPDRRHWRGDLPAPPRPPALRGPGGGQGPLAAPTAVLPADRPALPAPTGGDGAPVRGQAGGFEERHGDRPEVRRGGRAARRHRARDPGAERPAARRRDRGRTAGAPGARGGEETLPGGVPRRTRRVPLEGGAEGAPEEGAAGDLGDGLRRILPDRAGGGRDSALPRHPRDGTRERRQLPRRPLPRADHSRPLRPPAPLREVPPRGAR</sequence>
<feature type="region of interest" description="Disordered" evidence="1">
    <location>
        <begin position="179"/>
        <end position="428"/>
    </location>
</feature>
<accession>A0A6J4SW84</accession>
<feature type="non-terminal residue" evidence="2">
    <location>
        <position position="428"/>
    </location>
</feature>
<feature type="compositionally biased region" description="Basic and acidic residues" evidence="1">
    <location>
        <begin position="283"/>
        <end position="295"/>
    </location>
</feature>
<feature type="non-terminal residue" evidence="2">
    <location>
        <position position="1"/>
    </location>
</feature>
<organism evidence="2">
    <name type="scientific">uncultured Rubrobacteraceae bacterium</name>
    <dbReference type="NCBI Taxonomy" id="349277"/>
    <lineage>
        <taxon>Bacteria</taxon>
        <taxon>Bacillati</taxon>
        <taxon>Actinomycetota</taxon>
        <taxon>Rubrobacteria</taxon>
        <taxon>Rubrobacterales</taxon>
        <taxon>Rubrobacteraceae</taxon>
        <taxon>environmental samples</taxon>
    </lineage>
</organism>
<evidence type="ECO:0000256" key="1">
    <source>
        <dbReference type="SAM" id="MobiDB-lite"/>
    </source>
</evidence>
<dbReference type="EMBL" id="CADCVK010000422">
    <property type="protein sequence ID" value="CAA9507092.1"/>
    <property type="molecule type" value="Genomic_DNA"/>
</dbReference>
<feature type="compositionally biased region" description="Low complexity" evidence="1">
    <location>
        <begin position="110"/>
        <end position="126"/>
    </location>
</feature>
<gene>
    <name evidence="2" type="ORF">AVDCRST_MAG12-3018</name>
</gene>
<keyword evidence="2" id="KW-0808">Transferase</keyword>
<feature type="compositionally biased region" description="Basic residues" evidence="1">
    <location>
        <begin position="296"/>
        <end position="305"/>
    </location>
</feature>
<name>A0A6J4SW84_9ACTN</name>
<dbReference type="GO" id="GO:0003887">
    <property type="term" value="F:DNA-directed DNA polymerase activity"/>
    <property type="evidence" value="ECO:0007669"/>
    <property type="project" value="UniProtKB-EC"/>
</dbReference>
<feature type="compositionally biased region" description="Basic and acidic residues" evidence="1">
    <location>
        <begin position="190"/>
        <end position="213"/>
    </location>
</feature>
<evidence type="ECO:0000313" key="2">
    <source>
        <dbReference type="EMBL" id="CAA9507092.1"/>
    </source>
</evidence>
<feature type="compositionally biased region" description="Basic and acidic residues" evidence="1">
    <location>
        <begin position="18"/>
        <end position="30"/>
    </location>
</feature>
<protein>
    <submittedName>
        <fullName evidence="2">Error-prone repair homolog of DNA polymerase III alpha subunit</fullName>
        <ecNumber evidence="2">2.7.7.7</ecNumber>
    </submittedName>
</protein>
<feature type="compositionally biased region" description="Basic residues" evidence="1">
    <location>
        <begin position="1"/>
        <end position="17"/>
    </location>
</feature>